<evidence type="ECO:0000256" key="2">
    <source>
        <dbReference type="ARBA" id="ARBA00022792"/>
    </source>
</evidence>
<sequence length="146" mass="16059">MLAVAHLVWEYGFSIGPAVGPSMLPTFEVMNELVLVSKLHRNGRGVKVGDLVVYKIPIFPDSDGIKRVIGMPGDYVMIDTPGSESESMIQVPPGHCWVVGDNLPASRDSRIFGPVPMALVRGKVIAKLWPLWKSQFIKNPLQPPQE</sequence>
<protein>
    <submittedName>
        <fullName evidence="9">Putative mitochondrial inner membrane protease subunit protein</fullName>
    </submittedName>
</protein>
<dbReference type="AlphaFoldDB" id="R8BE21"/>
<evidence type="ECO:0000259" key="8">
    <source>
        <dbReference type="Pfam" id="PF10502"/>
    </source>
</evidence>
<organism evidence="9 10">
    <name type="scientific">Phaeoacremonium minimum (strain UCR-PA7)</name>
    <name type="common">Esca disease fungus</name>
    <name type="synonym">Togninia minima</name>
    <dbReference type="NCBI Taxonomy" id="1286976"/>
    <lineage>
        <taxon>Eukaryota</taxon>
        <taxon>Fungi</taxon>
        <taxon>Dikarya</taxon>
        <taxon>Ascomycota</taxon>
        <taxon>Pezizomycotina</taxon>
        <taxon>Sordariomycetes</taxon>
        <taxon>Sordariomycetidae</taxon>
        <taxon>Togniniales</taxon>
        <taxon>Togniniaceae</taxon>
        <taxon>Phaeoacremonium</taxon>
    </lineage>
</organism>
<reference evidence="10" key="1">
    <citation type="journal article" date="2013" name="Genome Announc.">
        <title>Draft genome sequence of the ascomycete Phaeoacremonium aleophilum strain UCR-PA7, a causal agent of the esca disease complex in grapevines.</title>
        <authorList>
            <person name="Blanco-Ulate B."/>
            <person name="Rolshausen P."/>
            <person name="Cantu D."/>
        </authorList>
    </citation>
    <scope>NUCLEOTIDE SEQUENCE [LARGE SCALE GENOMIC DNA]</scope>
    <source>
        <strain evidence="10">UCR-PA7</strain>
    </source>
</reference>
<dbReference type="GO" id="GO:0042720">
    <property type="term" value="C:mitochondrial inner membrane peptidase complex"/>
    <property type="evidence" value="ECO:0007669"/>
    <property type="project" value="EnsemblFungi"/>
</dbReference>
<keyword evidence="10" id="KW-1185">Reference proteome</keyword>
<dbReference type="GO" id="GO:0006627">
    <property type="term" value="P:protein processing involved in protein targeting to mitochondrion"/>
    <property type="evidence" value="ECO:0007669"/>
    <property type="project" value="EnsemblFungi"/>
</dbReference>
<feature type="domain" description="Peptidase S26" evidence="8">
    <location>
        <begin position="90"/>
        <end position="129"/>
    </location>
</feature>
<keyword evidence="9" id="KW-0645">Protease</keyword>
<dbReference type="InterPro" id="IPR019757">
    <property type="entry name" value="Pept_S26A_signal_pept_1_Lys-AS"/>
</dbReference>
<evidence type="ECO:0000256" key="3">
    <source>
        <dbReference type="ARBA" id="ARBA00022801"/>
    </source>
</evidence>
<dbReference type="eggNOG" id="KOG0171">
    <property type="taxonomic scope" value="Eukaryota"/>
</dbReference>
<dbReference type="Gene3D" id="2.10.109.10">
    <property type="entry name" value="Umud Fragment, subunit A"/>
    <property type="match status" value="1"/>
</dbReference>
<accession>R8BE21</accession>
<evidence type="ECO:0000313" key="9">
    <source>
        <dbReference type="EMBL" id="EON97553.1"/>
    </source>
</evidence>
<evidence type="ECO:0000313" key="10">
    <source>
        <dbReference type="Proteomes" id="UP000014074"/>
    </source>
</evidence>
<comment type="subcellular location">
    <subcellularLocation>
        <location evidence="1">Mitochondrion inner membrane</location>
    </subcellularLocation>
</comment>
<gene>
    <name evidence="9" type="ORF">UCRPA7_6904</name>
</gene>
<dbReference type="PROSITE" id="PS00760">
    <property type="entry name" value="SPASE_I_2"/>
    <property type="match status" value="1"/>
</dbReference>
<dbReference type="HOGENOM" id="CLU_028723_4_3_1"/>
<name>R8BE21_PHAM7</name>
<dbReference type="InterPro" id="IPR019533">
    <property type="entry name" value="Peptidase_S26"/>
</dbReference>
<dbReference type="InterPro" id="IPR000223">
    <property type="entry name" value="Pept_S26A_signal_pept_1"/>
</dbReference>
<feature type="active site" evidence="7">
    <location>
        <position position="22"/>
    </location>
</feature>
<keyword evidence="3" id="KW-0378">Hydrolase</keyword>
<dbReference type="SUPFAM" id="SSF51306">
    <property type="entry name" value="LexA/Signal peptidase"/>
    <property type="match status" value="1"/>
</dbReference>
<dbReference type="RefSeq" id="XP_007917630.1">
    <property type="nucleotide sequence ID" value="XM_007919439.1"/>
</dbReference>
<evidence type="ECO:0000256" key="1">
    <source>
        <dbReference type="ARBA" id="ARBA00004273"/>
    </source>
</evidence>
<proteinExistence type="inferred from homology"/>
<dbReference type="GO" id="GO:0004252">
    <property type="term" value="F:serine-type endopeptidase activity"/>
    <property type="evidence" value="ECO:0007669"/>
    <property type="project" value="InterPro"/>
</dbReference>
<feature type="active site" evidence="7">
    <location>
        <position position="66"/>
    </location>
</feature>
<dbReference type="InterPro" id="IPR036286">
    <property type="entry name" value="LexA/Signal_pep-like_sf"/>
</dbReference>
<keyword evidence="4" id="KW-0496">Mitochondrion</keyword>
<dbReference type="GeneID" id="19327609"/>
<feature type="domain" description="Peptidase S26" evidence="8">
    <location>
        <begin position="3"/>
        <end position="78"/>
    </location>
</feature>
<keyword evidence="2" id="KW-0999">Mitochondrion inner membrane</keyword>
<dbReference type="PANTHER" id="PTHR12383:SF16">
    <property type="entry name" value="MITOCHONDRIAL INNER MEMBRANE PROTEASE SUBUNIT 1"/>
    <property type="match status" value="1"/>
</dbReference>
<dbReference type="KEGG" id="tmn:UCRPA7_6904"/>
<dbReference type="EMBL" id="KB933264">
    <property type="protein sequence ID" value="EON97553.1"/>
    <property type="molecule type" value="Genomic_DNA"/>
</dbReference>
<evidence type="ECO:0000256" key="5">
    <source>
        <dbReference type="ARBA" id="ARBA00023136"/>
    </source>
</evidence>
<evidence type="ECO:0000256" key="6">
    <source>
        <dbReference type="ARBA" id="ARBA00038445"/>
    </source>
</evidence>
<dbReference type="PANTHER" id="PTHR12383">
    <property type="entry name" value="PROTEASE FAMILY S26 MITOCHONDRIAL INNER MEMBRANE PROTEASE-RELATED"/>
    <property type="match status" value="1"/>
</dbReference>
<dbReference type="OrthoDB" id="308440at2759"/>
<keyword evidence="5" id="KW-0472">Membrane</keyword>
<comment type="similarity">
    <text evidence="6">Belongs to the peptidase S26 family. IMP1 subfamily.</text>
</comment>
<evidence type="ECO:0000256" key="4">
    <source>
        <dbReference type="ARBA" id="ARBA00023128"/>
    </source>
</evidence>
<dbReference type="FunFam" id="2.10.109.10:FF:000015">
    <property type="entry name" value="Mitochondrial inner membrane protease subunit 1"/>
    <property type="match status" value="1"/>
</dbReference>
<dbReference type="PRINTS" id="PR00727">
    <property type="entry name" value="LEADERPTASE"/>
</dbReference>
<dbReference type="Proteomes" id="UP000014074">
    <property type="component" value="Unassembled WGS sequence"/>
</dbReference>
<dbReference type="GO" id="GO:0006465">
    <property type="term" value="P:signal peptide processing"/>
    <property type="evidence" value="ECO:0007669"/>
    <property type="project" value="InterPro"/>
</dbReference>
<dbReference type="Pfam" id="PF10502">
    <property type="entry name" value="Peptidase_S26"/>
    <property type="match status" value="2"/>
</dbReference>
<evidence type="ECO:0000256" key="7">
    <source>
        <dbReference type="PIRSR" id="PIRSR600223-1"/>
    </source>
</evidence>
<dbReference type="InterPro" id="IPR052064">
    <property type="entry name" value="Mito_IMP1_subunit"/>
</dbReference>
<dbReference type="CDD" id="cd06530">
    <property type="entry name" value="S26_SPase_I"/>
    <property type="match status" value="1"/>
</dbReference>